<name>K6VCZ8_PLACD</name>
<dbReference type="Proteomes" id="UP000006319">
    <property type="component" value="Chromosome 10"/>
</dbReference>
<reference evidence="1 2" key="1">
    <citation type="journal article" date="2012" name="Nat. Genet.">
        <title>Plasmodium cynomolgi genome sequences provide insight into Plasmodium vivax and the monkey malaria clade.</title>
        <authorList>
            <person name="Tachibana S."/>
            <person name="Sullivan S.A."/>
            <person name="Kawai S."/>
            <person name="Nakamura S."/>
            <person name="Kim H.R."/>
            <person name="Goto N."/>
            <person name="Arisue N."/>
            <person name="Palacpac N.M.Q."/>
            <person name="Honma H."/>
            <person name="Yagi M."/>
            <person name="Tougan T."/>
            <person name="Katakai Y."/>
            <person name="Kaneko O."/>
            <person name="Mita T."/>
            <person name="Kita K."/>
            <person name="Yasutomi Y."/>
            <person name="Sutton P.L."/>
            <person name="Shakhbatyan R."/>
            <person name="Horii T."/>
            <person name="Yasunaga T."/>
            <person name="Barnwell J.W."/>
            <person name="Escalante A.A."/>
            <person name="Carlton J.M."/>
            <person name="Tanabe K."/>
        </authorList>
    </citation>
    <scope>NUCLEOTIDE SEQUENCE [LARGE SCALE GENOMIC DNA]</scope>
    <source>
        <strain evidence="1 2">B</strain>
    </source>
</reference>
<dbReference type="PhylomeDB" id="K6VCZ8"/>
<keyword evidence="2" id="KW-1185">Reference proteome</keyword>
<dbReference type="AlphaFoldDB" id="K6VCZ8"/>
<gene>
    <name evidence="1" type="ORF">PCYB_104270</name>
</gene>
<protein>
    <recommendedName>
        <fullName evidence="3">CYIR protein</fullName>
    </recommendedName>
</protein>
<dbReference type="GeneID" id="14693437"/>
<dbReference type="RefSeq" id="XP_004223024.1">
    <property type="nucleotide sequence ID" value="XM_004222976.1"/>
</dbReference>
<evidence type="ECO:0000313" key="2">
    <source>
        <dbReference type="Proteomes" id="UP000006319"/>
    </source>
</evidence>
<evidence type="ECO:0000313" key="1">
    <source>
        <dbReference type="EMBL" id="GAB67077.1"/>
    </source>
</evidence>
<dbReference type="EMBL" id="DF157102">
    <property type="protein sequence ID" value="GAB67077.1"/>
    <property type="molecule type" value="Genomic_DNA"/>
</dbReference>
<accession>K6VCZ8</accession>
<organism evidence="1 2">
    <name type="scientific">Plasmodium cynomolgi (strain B)</name>
    <dbReference type="NCBI Taxonomy" id="1120755"/>
    <lineage>
        <taxon>Eukaryota</taxon>
        <taxon>Sar</taxon>
        <taxon>Alveolata</taxon>
        <taxon>Apicomplexa</taxon>
        <taxon>Aconoidasida</taxon>
        <taxon>Haemosporida</taxon>
        <taxon>Plasmodiidae</taxon>
        <taxon>Plasmodium</taxon>
        <taxon>Plasmodium (Plasmodium)</taxon>
    </lineage>
</organism>
<evidence type="ECO:0008006" key="3">
    <source>
        <dbReference type="Google" id="ProtNLM"/>
    </source>
</evidence>
<dbReference type="KEGG" id="pcy:PCYB_104270"/>
<dbReference type="VEuPathDB" id="PlasmoDB:PCYB_104270"/>
<proteinExistence type="predicted"/>
<sequence length="100" mass="12088">MNYYMSSSVHCLQYKYWIYENIRKIFVNKSNNNSAKDTINEFLSLQENIFKKSNFKCNSDKGAIHKKYINSIINLYDKHNQAKCSEENYCFDYDCLEYFK</sequence>